<feature type="domain" description="Nudix hydrolase" evidence="4">
    <location>
        <begin position="94"/>
        <end position="244"/>
    </location>
</feature>
<accession>A0A9N8HXP1</accession>
<dbReference type="PRINTS" id="PR00502">
    <property type="entry name" value="NUDIXFAMILY"/>
</dbReference>
<dbReference type="Proteomes" id="UP001153069">
    <property type="component" value="Unassembled WGS sequence"/>
</dbReference>
<dbReference type="GO" id="GO:0005634">
    <property type="term" value="C:nucleus"/>
    <property type="evidence" value="ECO:0007669"/>
    <property type="project" value="TreeGrafter"/>
</dbReference>
<dbReference type="SUPFAM" id="SSF55811">
    <property type="entry name" value="Nudix"/>
    <property type="match status" value="1"/>
</dbReference>
<evidence type="ECO:0000256" key="1">
    <source>
        <dbReference type="ARBA" id="ARBA00022801"/>
    </source>
</evidence>
<comment type="caution">
    <text evidence="5">The sequence shown here is derived from an EMBL/GenBank/DDBJ whole genome shotgun (WGS) entry which is preliminary data.</text>
</comment>
<dbReference type="AlphaFoldDB" id="A0A9N8HXP1"/>
<dbReference type="GO" id="GO:0019693">
    <property type="term" value="P:ribose phosphate metabolic process"/>
    <property type="evidence" value="ECO:0007669"/>
    <property type="project" value="TreeGrafter"/>
</dbReference>
<keyword evidence="1 2" id="KW-0378">Hydrolase</keyword>
<feature type="compositionally biased region" description="Polar residues" evidence="3">
    <location>
        <begin position="1"/>
        <end position="18"/>
    </location>
</feature>
<dbReference type="OrthoDB" id="10249920at2759"/>
<evidence type="ECO:0000313" key="6">
    <source>
        <dbReference type="Proteomes" id="UP001153069"/>
    </source>
</evidence>
<evidence type="ECO:0000313" key="5">
    <source>
        <dbReference type="EMBL" id="CAB9529512.1"/>
    </source>
</evidence>
<evidence type="ECO:0000256" key="3">
    <source>
        <dbReference type="SAM" id="MobiDB-lite"/>
    </source>
</evidence>
<keyword evidence="6" id="KW-1185">Reference proteome</keyword>
<dbReference type="InterPro" id="IPR020476">
    <property type="entry name" value="Nudix_hydrolase"/>
</dbReference>
<dbReference type="Pfam" id="PF00293">
    <property type="entry name" value="NUDIX"/>
    <property type="match status" value="1"/>
</dbReference>
<dbReference type="GO" id="GO:0047631">
    <property type="term" value="F:ADP-ribose diphosphatase activity"/>
    <property type="evidence" value="ECO:0007669"/>
    <property type="project" value="TreeGrafter"/>
</dbReference>
<dbReference type="PANTHER" id="PTHR11839:SF1">
    <property type="entry name" value="ADP-SUGAR PYROPHOSPHATASE"/>
    <property type="match status" value="1"/>
</dbReference>
<dbReference type="InterPro" id="IPR000086">
    <property type="entry name" value="NUDIX_hydrolase_dom"/>
</dbReference>
<dbReference type="PROSITE" id="PS00893">
    <property type="entry name" value="NUDIX_BOX"/>
    <property type="match status" value="1"/>
</dbReference>
<name>A0A9N8HXP1_9STRA</name>
<proteinExistence type="inferred from homology"/>
<reference evidence="5" key="1">
    <citation type="submission" date="2020-06" db="EMBL/GenBank/DDBJ databases">
        <authorList>
            <consortium name="Plant Systems Biology data submission"/>
        </authorList>
    </citation>
    <scope>NUCLEOTIDE SEQUENCE</scope>
    <source>
        <strain evidence="5">D6</strain>
    </source>
</reference>
<protein>
    <submittedName>
        <fullName evidence="5">ADP-sugar pyrophosphatase</fullName>
    </submittedName>
</protein>
<sequence>MSGNKNTPTAQPKLNGTTAAAHPSAPKNGSAPANGKIVPRVDSVVPVASTKWLALETYHYTDEDGKQRQWDVATRTTKPKIDNSNGVSNTTPGNTRSTADAVVIIPLLSSKSNPKNKLETLLVTQFRPPVNGYTMEFPAGLVDAGETVEAAALRELREETGFVGEFCSAVPDVSRAVCMSPGLATETVHVVLVQVDLDNPYNHGTPKPELDDGEHVTLHRVPLDEGLKTLVDTCPAMPIMGLYLFAVGFQLGKQQQAAESK</sequence>
<dbReference type="EMBL" id="CAICTM010002524">
    <property type="protein sequence ID" value="CAB9529512.1"/>
    <property type="molecule type" value="Genomic_DNA"/>
</dbReference>
<dbReference type="InterPro" id="IPR020084">
    <property type="entry name" value="NUDIX_hydrolase_CS"/>
</dbReference>
<evidence type="ECO:0000256" key="2">
    <source>
        <dbReference type="RuleBase" id="RU003476"/>
    </source>
</evidence>
<dbReference type="PANTHER" id="PTHR11839">
    <property type="entry name" value="UDP/ADP-SUGAR PYROPHOSPHATASE"/>
    <property type="match status" value="1"/>
</dbReference>
<dbReference type="GO" id="GO:0006753">
    <property type="term" value="P:nucleoside phosphate metabolic process"/>
    <property type="evidence" value="ECO:0007669"/>
    <property type="project" value="TreeGrafter"/>
</dbReference>
<organism evidence="5 6">
    <name type="scientific">Seminavis robusta</name>
    <dbReference type="NCBI Taxonomy" id="568900"/>
    <lineage>
        <taxon>Eukaryota</taxon>
        <taxon>Sar</taxon>
        <taxon>Stramenopiles</taxon>
        <taxon>Ochrophyta</taxon>
        <taxon>Bacillariophyta</taxon>
        <taxon>Bacillariophyceae</taxon>
        <taxon>Bacillariophycidae</taxon>
        <taxon>Naviculales</taxon>
        <taxon>Naviculaceae</taxon>
        <taxon>Seminavis</taxon>
    </lineage>
</organism>
<dbReference type="InterPro" id="IPR015797">
    <property type="entry name" value="NUDIX_hydrolase-like_dom_sf"/>
</dbReference>
<dbReference type="PROSITE" id="PS51462">
    <property type="entry name" value="NUDIX"/>
    <property type="match status" value="1"/>
</dbReference>
<evidence type="ECO:0000259" key="4">
    <source>
        <dbReference type="PROSITE" id="PS51462"/>
    </source>
</evidence>
<dbReference type="CDD" id="cd18888">
    <property type="entry name" value="NUDIX_ADPRase_Nudt5"/>
    <property type="match status" value="1"/>
</dbReference>
<gene>
    <name evidence="5" type="ORF">SEMRO_2526_G330290.1</name>
</gene>
<dbReference type="Gene3D" id="3.90.79.10">
    <property type="entry name" value="Nucleoside Triphosphate Pyrophosphohydrolase"/>
    <property type="match status" value="1"/>
</dbReference>
<feature type="region of interest" description="Disordered" evidence="3">
    <location>
        <begin position="1"/>
        <end position="37"/>
    </location>
</feature>
<comment type="similarity">
    <text evidence="2">Belongs to the Nudix hydrolase family.</text>
</comment>